<proteinExistence type="predicted"/>
<evidence type="ECO:0000256" key="3">
    <source>
        <dbReference type="ARBA" id="ARBA00022989"/>
    </source>
</evidence>
<evidence type="ECO:0000256" key="1">
    <source>
        <dbReference type="ARBA" id="ARBA00004141"/>
    </source>
</evidence>
<keyword evidence="4 5" id="KW-0472">Membrane</keyword>
<evidence type="ECO:0000256" key="2">
    <source>
        <dbReference type="ARBA" id="ARBA00022692"/>
    </source>
</evidence>
<evidence type="ECO:0000256" key="5">
    <source>
        <dbReference type="SAM" id="Phobius"/>
    </source>
</evidence>
<dbReference type="Pfam" id="PF04932">
    <property type="entry name" value="Wzy_C"/>
    <property type="match status" value="1"/>
</dbReference>
<evidence type="ECO:0000256" key="4">
    <source>
        <dbReference type="ARBA" id="ARBA00023136"/>
    </source>
</evidence>
<feature type="transmembrane region" description="Helical" evidence="5">
    <location>
        <begin position="239"/>
        <end position="260"/>
    </location>
</feature>
<comment type="subcellular location">
    <subcellularLocation>
        <location evidence="1">Membrane</location>
        <topology evidence="1">Multi-pass membrane protein</topology>
    </subcellularLocation>
</comment>
<dbReference type="InterPro" id="IPR051533">
    <property type="entry name" value="WaaL-like"/>
</dbReference>
<dbReference type="PANTHER" id="PTHR37422">
    <property type="entry name" value="TEICHURONIC ACID BIOSYNTHESIS PROTEIN TUAE"/>
    <property type="match status" value="1"/>
</dbReference>
<reference evidence="7 8" key="1">
    <citation type="submission" date="2019-12" db="EMBL/GenBank/DDBJ databases">
        <title>Sequence classification of anaerobic respiratory reductive dehalogenases: First we see many, then we see few.</title>
        <authorList>
            <person name="Molenda O."/>
            <person name="Puentes Jacome L.A."/>
            <person name="Cao X."/>
            <person name="Nesbo C.L."/>
            <person name="Tang S."/>
            <person name="Morson N."/>
            <person name="Patron J."/>
            <person name="Lomheim L."/>
            <person name="Wishart D.S."/>
            <person name="Edwards E.A."/>
        </authorList>
    </citation>
    <scope>NUCLEOTIDE SEQUENCE [LARGE SCALE GENOMIC DNA]</scope>
    <source>
        <strain evidence="7 8">12DCA</strain>
    </source>
</reference>
<keyword evidence="2 5" id="KW-0812">Transmembrane</keyword>
<accession>A0A857DM98</accession>
<name>A0A857DM98_9FIRM</name>
<feature type="transmembrane region" description="Helical" evidence="5">
    <location>
        <begin position="12"/>
        <end position="41"/>
    </location>
</feature>
<feature type="transmembrane region" description="Helical" evidence="5">
    <location>
        <begin position="62"/>
        <end position="83"/>
    </location>
</feature>
<feature type="domain" description="O-antigen ligase-related" evidence="6">
    <location>
        <begin position="179"/>
        <end position="333"/>
    </location>
</feature>
<dbReference type="RefSeq" id="WP_158208672.1">
    <property type="nucleotide sequence ID" value="NZ_CP046996.1"/>
</dbReference>
<feature type="transmembrane region" description="Helical" evidence="5">
    <location>
        <begin position="89"/>
        <end position="107"/>
    </location>
</feature>
<dbReference type="Proteomes" id="UP000430508">
    <property type="component" value="Chromosome"/>
</dbReference>
<dbReference type="GO" id="GO:0016020">
    <property type="term" value="C:membrane"/>
    <property type="evidence" value="ECO:0007669"/>
    <property type="project" value="UniProtKB-SubCell"/>
</dbReference>
<feature type="transmembrane region" description="Helical" evidence="5">
    <location>
        <begin position="178"/>
        <end position="209"/>
    </location>
</feature>
<dbReference type="InterPro" id="IPR007016">
    <property type="entry name" value="O-antigen_ligase-rel_domated"/>
</dbReference>
<dbReference type="PANTHER" id="PTHR37422:SF13">
    <property type="entry name" value="LIPOPOLYSACCHARIDE BIOSYNTHESIS PROTEIN PA4999-RELATED"/>
    <property type="match status" value="1"/>
</dbReference>
<dbReference type="AlphaFoldDB" id="A0A857DM98"/>
<evidence type="ECO:0000313" key="8">
    <source>
        <dbReference type="Proteomes" id="UP000430508"/>
    </source>
</evidence>
<organism evidence="7 8">
    <name type="scientific">Dehalobacter restrictus</name>
    <dbReference type="NCBI Taxonomy" id="55583"/>
    <lineage>
        <taxon>Bacteria</taxon>
        <taxon>Bacillati</taxon>
        <taxon>Bacillota</taxon>
        <taxon>Clostridia</taxon>
        <taxon>Eubacteriales</taxon>
        <taxon>Desulfitobacteriaceae</taxon>
        <taxon>Dehalobacter</taxon>
    </lineage>
</organism>
<dbReference type="EMBL" id="CP046996">
    <property type="protein sequence ID" value="QHA01718.1"/>
    <property type="molecule type" value="Genomic_DNA"/>
</dbReference>
<feature type="transmembrane region" description="Helical" evidence="5">
    <location>
        <begin position="377"/>
        <end position="393"/>
    </location>
</feature>
<evidence type="ECO:0000313" key="7">
    <source>
        <dbReference type="EMBL" id="QHA01718.1"/>
    </source>
</evidence>
<keyword evidence="3 5" id="KW-1133">Transmembrane helix</keyword>
<gene>
    <name evidence="7" type="ORF">GQ588_14250</name>
</gene>
<protein>
    <recommendedName>
        <fullName evidence="6">O-antigen ligase-related domain-containing protein</fullName>
    </recommendedName>
</protein>
<sequence>MNYGRTENFLSVFMFLGMICHGIFFIREWLVLGAVLIFYTIAHWKQVCLTTIAAKKKFRNPVSIFLLLSLFSLAGLFSPVRAIDGWLEAFRWLVYLSAYLWGIQLAAAGGANRFLNRMIWLTILAVVLSWLPGSENIWLPPGPPEEGRYAFCFGYPNSAAAFLGCQLMVILIKREFNLFFLLLLGISILSTGSRASMLLLLLFIPILLLKKRALTQKNIINIDSIRTVTEKRSRASVRIILLACLIIVLYPAVLSIQVPFSHLCSWTDTSMAERITYYADSIQLARDAYFLPRAGGWLGFSFIQTTPYWTLDTHSSFCRVLLNQGIIALLLLMLWARQGLRSFIQDLRNGDDLGTICTKAAALFLGLHSLIDVDMSFGIVGILFWLLVGLNTGEKAENQDKIRTALLS</sequence>
<evidence type="ECO:0000259" key="6">
    <source>
        <dbReference type="Pfam" id="PF04932"/>
    </source>
</evidence>
<feature type="transmembrane region" description="Helical" evidence="5">
    <location>
        <begin position="321"/>
        <end position="340"/>
    </location>
</feature>